<comment type="caution">
    <text evidence="1">The sequence shown here is derived from an EMBL/GenBank/DDBJ whole genome shotgun (WGS) entry which is preliminary data.</text>
</comment>
<name>A0A1Q6RAJ9_9FIRM</name>
<accession>A0A1Q6RAJ9</accession>
<organism evidence="1 2">
    <name type="scientific">Phascolarctobacterium succinatutens</name>
    <dbReference type="NCBI Taxonomy" id="626940"/>
    <lineage>
        <taxon>Bacteria</taxon>
        <taxon>Bacillati</taxon>
        <taxon>Bacillota</taxon>
        <taxon>Negativicutes</taxon>
        <taxon>Acidaminococcales</taxon>
        <taxon>Acidaminococcaceae</taxon>
        <taxon>Phascolarctobacterium</taxon>
    </lineage>
</organism>
<evidence type="ECO:0000313" key="1">
    <source>
        <dbReference type="EMBL" id="OLA39408.1"/>
    </source>
</evidence>
<dbReference type="RefSeq" id="WP_009144962.1">
    <property type="nucleotide sequence ID" value="NZ_CABKPS010000021.1"/>
</dbReference>
<sequence length="61" mass="7178">MADIVESLAGNKMLMLKQDIAFLRKRLAECADEDAKKAIRRELMEKETYYNILADRQRVNF</sequence>
<dbReference type="AlphaFoldDB" id="A0A1Q6RAJ9"/>
<protein>
    <submittedName>
        <fullName evidence="1">Uncharacterized protein</fullName>
    </submittedName>
</protein>
<gene>
    <name evidence="1" type="ORF">BHW43_00490</name>
</gene>
<dbReference type="GeneID" id="78523529"/>
<proteinExistence type="predicted"/>
<evidence type="ECO:0000313" key="2">
    <source>
        <dbReference type="Proteomes" id="UP000186777"/>
    </source>
</evidence>
<dbReference type="Proteomes" id="UP000186777">
    <property type="component" value="Unassembled WGS sequence"/>
</dbReference>
<reference evidence="1 2" key="1">
    <citation type="journal article" date="2016" name="Nat. Biotechnol.">
        <title>Measurement of bacterial replication rates in microbial communities.</title>
        <authorList>
            <person name="Brown C.T."/>
            <person name="Olm M.R."/>
            <person name="Thomas B.C."/>
            <person name="Banfield J.F."/>
        </authorList>
    </citation>
    <scope>NUCLEOTIDE SEQUENCE [LARGE SCALE GENOMIC DNA]</scope>
    <source>
        <strain evidence="1">46_33</strain>
    </source>
</reference>
<dbReference type="STRING" id="626940.BHW43_00490"/>
<dbReference type="EMBL" id="MNTG01000001">
    <property type="protein sequence ID" value="OLA39408.1"/>
    <property type="molecule type" value="Genomic_DNA"/>
</dbReference>